<accession>A0A9X1P607</accession>
<reference evidence="2" key="1">
    <citation type="submission" date="2021-12" db="EMBL/GenBank/DDBJ databases">
        <title>Novel species in genus Dyadobacter.</title>
        <authorList>
            <person name="Ma C."/>
        </authorList>
    </citation>
    <scope>NUCLEOTIDE SEQUENCE</scope>
    <source>
        <strain evidence="2">CY399</strain>
    </source>
</reference>
<dbReference type="Pfam" id="PF21347">
    <property type="entry name" value="DUF3108_like"/>
    <property type="match status" value="1"/>
</dbReference>
<dbReference type="InterPro" id="IPR049279">
    <property type="entry name" value="DUF3108-like"/>
</dbReference>
<dbReference type="PROSITE" id="PS51257">
    <property type="entry name" value="PROKAR_LIPOPROTEIN"/>
    <property type="match status" value="1"/>
</dbReference>
<evidence type="ECO:0000313" key="2">
    <source>
        <dbReference type="EMBL" id="MCF0039026.1"/>
    </source>
</evidence>
<keyword evidence="3" id="KW-1185">Reference proteome</keyword>
<dbReference type="Proteomes" id="UP001139700">
    <property type="component" value="Unassembled WGS sequence"/>
</dbReference>
<comment type="caution">
    <text evidence="2">The sequence shown here is derived from an EMBL/GenBank/DDBJ whole genome shotgun (WGS) entry which is preliminary data.</text>
</comment>
<gene>
    <name evidence="2" type="ORF">LXM24_02930</name>
</gene>
<dbReference type="AlphaFoldDB" id="A0A9X1P607"/>
<dbReference type="Gene3D" id="2.40.360.20">
    <property type="match status" value="1"/>
</dbReference>
<evidence type="ECO:0000313" key="3">
    <source>
        <dbReference type="Proteomes" id="UP001139700"/>
    </source>
</evidence>
<sequence>MLNKNQPSITFARQTRQVFLSLAIAAVSLASCKDDKDNVKPDDGNPPAEDKAFLPEKDQIYTYRILDSDGEKSSSTLQVVNTKDSSGISVYNIENVIQEGRVFVTTRSRAFSKGGLTTNEMLHEDAVHALYDIVEEFAEIEDVKLSGFPQKQVLENKGTVGSNVTFGKDPLKVDIALLIPIDEKNKIEADWETTLTYLDGKATKQEEITTPAGTFKCTKWEYKYEMHIKLSSLYIPVEETEDVCTVELWTAPGVGIVKSIETVGEDSSTTELQKIAKK</sequence>
<protein>
    <recommendedName>
        <fullName evidence="1">DUF3108 domain-containing protein</fullName>
    </recommendedName>
</protein>
<feature type="domain" description="DUF3108" evidence="1">
    <location>
        <begin position="193"/>
        <end position="259"/>
    </location>
</feature>
<dbReference type="RefSeq" id="WP_234611497.1">
    <property type="nucleotide sequence ID" value="NZ_CP098806.1"/>
</dbReference>
<proteinExistence type="predicted"/>
<organism evidence="2 3">
    <name type="scientific">Dyadobacter fanqingshengii</name>
    <dbReference type="NCBI Taxonomy" id="2906443"/>
    <lineage>
        <taxon>Bacteria</taxon>
        <taxon>Pseudomonadati</taxon>
        <taxon>Bacteroidota</taxon>
        <taxon>Cytophagia</taxon>
        <taxon>Cytophagales</taxon>
        <taxon>Spirosomataceae</taxon>
        <taxon>Dyadobacter</taxon>
    </lineage>
</organism>
<evidence type="ECO:0000259" key="1">
    <source>
        <dbReference type="Pfam" id="PF21347"/>
    </source>
</evidence>
<dbReference type="EMBL" id="JAJTTA010000001">
    <property type="protein sequence ID" value="MCF0039026.1"/>
    <property type="molecule type" value="Genomic_DNA"/>
</dbReference>
<name>A0A9X1P607_9BACT</name>